<proteinExistence type="predicted"/>
<sequence length="151" mass="17149">MPANPPYRQSPSNPRLGEIQTLPERQADMPYAPAMRVRSGEMLYISGATPSPLYHHHPHRSEEHEHPIRIEDQVTRVFETLGAILEDQGLTWTDVVKVTRYLTDMRDQDGLNAVQGRYFGDWRPVSTTLCVNQLSTPGARVEVDIIAAYRP</sequence>
<name>A0ABT1XE73_9PROT</name>
<accession>A0ABT1XE73</accession>
<dbReference type="InterPro" id="IPR035959">
    <property type="entry name" value="RutC-like_sf"/>
</dbReference>
<dbReference type="Gene3D" id="3.30.1330.40">
    <property type="entry name" value="RutC-like"/>
    <property type="match status" value="1"/>
</dbReference>
<evidence type="ECO:0000313" key="3">
    <source>
        <dbReference type="Proteomes" id="UP001524642"/>
    </source>
</evidence>
<dbReference type="EMBL" id="JANJOU010000040">
    <property type="protein sequence ID" value="MCR0985743.1"/>
    <property type="molecule type" value="Genomic_DNA"/>
</dbReference>
<dbReference type="Pfam" id="PF01042">
    <property type="entry name" value="Ribonuc_L-PSP"/>
    <property type="match status" value="1"/>
</dbReference>
<dbReference type="PANTHER" id="PTHR11803:SF44">
    <property type="entry name" value="RUTC FAMILY PROTEIN YJGH"/>
    <property type="match status" value="1"/>
</dbReference>
<evidence type="ECO:0000313" key="2">
    <source>
        <dbReference type="EMBL" id="MCR0985743.1"/>
    </source>
</evidence>
<dbReference type="CDD" id="cd00448">
    <property type="entry name" value="YjgF_YER057c_UK114_family"/>
    <property type="match status" value="1"/>
</dbReference>
<protein>
    <submittedName>
        <fullName evidence="2">RidA family protein</fullName>
    </submittedName>
</protein>
<dbReference type="RefSeq" id="WP_257719389.1">
    <property type="nucleotide sequence ID" value="NZ_JANJOU010000040.1"/>
</dbReference>
<gene>
    <name evidence="2" type="ORF">NRP21_27190</name>
</gene>
<evidence type="ECO:0000256" key="1">
    <source>
        <dbReference type="SAM" id="MobiDB-lite"/>
    </source>
</evidence>
<dbReference type="PANTHER" id="PTHR11803">
    <property type="entry name" value="2-IMINOBUTANOATE/2-IMINOPROPANOATE DEAMINASE RIDA"/>
    <property type="match status" value="1"/>
</dbReference>
<reference evidence="2 3" key="1">
    <citation type="submission" date="2022-06" db="EMBL/GenBank/DDBJ databases">
        <title>Roseomonas CN29.</title>
        <authorList>
            <person name="Cheng Y."/>
            <person name="He X."/>
        </authorList>
    </citation>
    <scope>NUCLEOTIDE SEQUENCE [LARGE SCALE GENOMIC DNA]</scope>
    <source>
        <strain evidence="2 3">CN29</strain>
    </source>
</reference>
<dbReference type="InterPro" id="IPR006175">
    <property type="entry name" value="YjgF/YER057c/UK114"/>
</dbReference>
<organism evidence="2 3">
    <name type="scientific">Roseomonas populi</name>
    <dbReference type="NCBI Taxonomy" id="3121582"/>
    <lineage>
        <taxon>Bacteria</taxon>
        <taxon>Pseudomonadati</taxon>
        <taxon>Pseudomonadota</taxon>
        <taxon>Alphaproteobacteria</taxon>
        <taxon>Acetobacterales</taxon>
        <taxon>Roseomonadaceae</taxon>
        <taxon>Roseomonas</taxon>
    </lineage>
</organism>
<feature type="region of interest" description="Disordered" evidence="1">
    <location>
        <begin position="1"/>
        <end position="27"/>
    </location>
</feature>
<dbReference type="SUPFAM" id="SSF55298">
    <property type="entry name" value="YjgF-like"/>
    <property type="match status" value="1"/>
</dbReference>
<keyword evidence="3" id="KW-1185">Reference proteome</keyword>
<dbReference type="Proteomes" id="UP001524642">
    <property type="component" value="Unassembled WGS sequence"/>
</dbReference>
<comment type="caution">
    <text evidence="2">The sequence shown here is derived from an EMBL/GenBank/DDBJ whole genome shotgun (WGS) entry which is preliminary data.</text>
</comment>